<feature type="region of interest" description="Disordered" evidence="1">
    <location>
        <begin position="54"/>
        <end position="85"/>
    </location>
</feature>
<dbReference type="EMBL" id="AMZH03026250">
    <property type="protein sequence ID" value="RRT34704.1"/>
    <property type="molecule type" value="Genomic_DNA"/>
</dbReference>
<sequence length="147" mass="15969">MRGKPTFVLIFAAHVIHPLRFPNNGIKAKVFVQKIGLKLHVLILNHVESFCSKGSKERGWPPTARPSTRVVGHGLAPNRGGHPRPGWLQGAASSMRGRPRAWLAPTGAMPASLGNAHGQAAGGDFPLRCHKGQPRGQGYRMQRRPLL</sequence>
<proteinExistence type="predicted"/>
<evidence type="ECO:0000313" key="2">
    <source>
        <dbReference type="EMBL" id="RRT34704.1"/>
    </source>
</evidence>
<reference evidence="2 3" key="1">
    <citation type="journal article" date="2014" name="Agronomy (Basel)">
        <title>A Draft Genome Sequence for Ensete ventricosum, the Drought-Tolerant Tree Against Hunger.</title>
        <authorList>
            <person name="Harrison J."/>
            <person name="Moore K.A."/>
            <person name="Paszkiewicz K."/>
            <person name="Jones T."/>
            <person name="Grant M."/>
            <person name="Ambacheew D."/>
            <person name="Muzemil S."/>
            <person name="Studholme D.J."/>
        </authorList>
    </citation>
    <scope>NUCLEOTIDE SEQUENCE [LARGE SCALE GENOMIC DNA]</scope>
</reference>
<dbReference type="AlphaFoldDB" id="A0A426X5I4"/>
<evidence type="ECO:0000313" key="3">
    <source>
        <dbReference type="Proteomes" id="UP000287651"/>
    </source>
</evidence>
<evidence type="ECO:0000256" key="1">
    <source>
        <dbReference type="SAM" id="MobiDB-lite"/>
    </source>
</evidence>
<comment type="caution">
    <text evidence="2">The sequence shown here is derived from an EMBL/GenBank/DDBJ whole genome shotgun (WGS) entry which is preliminary data.</text>
</comment>
<accession>A0A426X5I4</accession>
<organism evidence="2 3">
    <name type="scientific">Ensete ventricosum</name>
    <name type="common">Abyssinian banana</name>
    <name type="synonym">Musa ensete</name>
    <dbReference type="NCBI Taxonomy" id="4639"/>
    <lineage>
        <taxon>Eukaryota</taxon>
        <taxon>Viridiplantae</taxon>
        <taxon>Streptophyta</taxon>
        <taxon>Embryophyta</taxon>
        <taxon>Tracheophyta</taxon>
        <taxon>Spermatophyta</taxon>
        <taxon>Magnoliopsida</taxon>
        <taxon>Liliopsida</taxon>
        <taxon>Zingiberales</taxon>
        <taxon>Musaceae</taxon>
        <taxon>Ensete</taxon>
    </lineage>
</organism>
<protein>
    <submittedName>
        <fullName evidence="2">Uncharacterized protein</fullName>
    </submittedName>
</protein>
<name>A0A426X5I4_ENSVE</name>
<gene>
    <name evidence="2" type="ORF">B296_00023545</name>
</gene>
<dbReference type="Proteomes" id="UP000287651">
    <property type="component" value="Unassembled WGS sequence"/>
</dbReference>